<evidence type="ECO:0000313" key="5">
    <source>
        <dbReference type="EMBL" id="KAJ3217347.1"/>
    </source>
</evidence>
<dbReference type="SMART" id="SM00320">
    <property type="entry name" value="WD40"/>
    <property type="match status" value="2"/>
</dbReference>
<dbReference type="InterPro" id="IPR015943">
    <property type="entry name" value="WD40/YVTN_repeat-like_dom_sf"/>
</dbReference>
<gene>
    <name evidence="5" type="primary">ATG18_2</name>
    <name evidence="5" type="ORF">HK099_005512</name>
</gene>
<keyword evidence="2" id="KW-0677">Repeat</keyword>
<proteinExistence type="inferred from homology"/>
<keyword evidence="6" id="KW-1185">Reference proteome</keyword>
<dbReference type="EMBL" id="JADGJW010000431">
    <property type="protein sequence ID" value="KAJ3217347.1"/>
    <property type="molecule type" value="Genomic_DNA"/>
</dbReference>
<dbReference type="InterPro" id="IPR036322">
    <property type="entry name" value="WD40_repeat_dom_sf"/>
</dbReference>
<sequence length="341" mass="38340">MIPSVALRLSAICELDYETAILSVKLNKKRLVVCLEERIFIYDMGNMKLLNTINTNPNPNALCCLSPSSENCYLAYLPSTPGDVLIFDTINLQAVKIIEAHKNNVCCLAFSFDGTMIATASDKGTVVRVFSIPNGEKLFQFRRGTYNARIFSINFSQNNKFLCVSSDTDTVHVYKLDKQDNQGNQSNSNYGMESRIFEERGAERKLTLYEQIKSPITSATTSFGAMFLPTSVTEIFDPQRDFMFAKIPIKKRKDSRNSQTSYSQSPQTQNSSSNGNAISRKNSSNSKLKLVQKNICAITENNLLSVATFDGHFFQFYLDNVNGGELQLKMEVDLLEEEIFN</sequence>
<dbReference type="AlphaFoldDB" id="A0AAD5XYW9"/>
<feature type="region of interest" description="Disordered" evidence="4">
    <location>
        <begin position="251"/>
        <end position="284"/>
    </location>
</feature>
<name>A0AAD5XYW9_9FUNG</name>
<evidence type="ECO:0000256" key="3">
    <source>
        <dbReference type="ARBA" id="ARBA00025740"/>
    </source>
</evidence>
<organism evidence="5 6">
    <name type="scientific">Clydaea vesicula</name>
    <dbReference type="NCBI Taxonomy" id="447962"/>
    <lineage>
        <taxon>Eukaryota</taxon>
        <taxon>Fungi</taxon>
        <taxon>Fungi incertae sedis</taxon>
        <taxon>Chytridiomycota</taxon>
        <taxon>Chytridiomycota incertae sedis</taxon>
        <taxon>Chytridiomycetes</taxon>
        <taxon>Lobulomycetales</taxon>
        <taxon>Lobulomycetaceae</taxon>
        <taxon>Clydaea</taxon>
    </lineage>
</organism>
<comment type="caution">
    <text evidence="5">The sequence shown here is derived from an EMBL/GenBank/DDBJ whole genome shotgun (WGS) entry which is preliminary data.</text>
</comment>
<keyword evidence="1" id="KW-0853">WD repeat</keyword>
<accession>A0AAD5XYW9</accession>
<protein>
    <submittedName>
        <fullName evidence="5">Autophagy protein</fullName>
    </submittedName>
</protein>
<evidence type="ECO:0000256" key="4">
    <source>
        <dbReference type="SAM" id="MobiDB-lite"/>
    </source>
</evidence>
<reference evidence="5" key="1">
    <citation type="submission" date="2020-05" db="EMBL/GenBank/DDBJ databases">
        <title>Phylogenomic resolution of chytrid fungi.</title>
        <authorList>
            <person name="Stajich J.E."/>
            <person name="Amses K."/>
            <person name="Simmons R."/>
            <person name="Seto K."/>
            <person name="Myers J."/>
            <person name="Bonds A."/>
            <person name="Quandt C.A."/>
            <person name="Barry K."/>
            <person name="Liu P."/>
            <person name="Grigoriev I."/>
            <person name="Longcore J.E."/>
            <person name="James T.Y."/>
        </authorList>
    </citation>
    <scope>NUCLEOTIDE SEQUENCE</scope>
    <source>
        <strain evidence="5">JEL0476</strain>
    </source>
</reference>
<evidence type="ECO:0000256" key="1">
    <source>
        <dbReference type="ARBA" id="ARBA00022574"/>
    </source>
</evidence>
<dbReference type="GO" id="GO:0005737">
    <property type="term" value="C:cytoplasm"/>
    <property type="evidence" value="ECO:0007669"/>
    <property type="project" value="UniProtKB-ARBA"/>
</dbReference>
<dbReference type="InterPro" id="IPR048720">
    <property type="entry name" value="PROPPIN"/>
</dbReference>
<evidence type="ECO:0000256" key="2">
    <source>
        <dbReference type="ARBA" id="ARBA00022737"/>
    </source>
</evidence>
<dbReference type="Pfam" id="PF21032">
    <property type="entry name" value="PROPPIN"/>
    <property type="match status" value="1"/>
</dbReference>
<dbReference type="PANTHER" id="PTHR11227">
    <property type="entry name" value="WD-REPEAT PROTEIN INTERACTING WITH PHOSPHOINOSIDES WIPI -RELATED"/>
    <property type="match status" value="1"/>
</dbReference>
<evidence type="ECO:0000313" key="6">
    <source>
        <dbReference type="Proteomes" id="UP001211065"/>
    </source>
</evidence>
<dbReference type="InterPro" id="IPR001680">
    <property type="entry name" value="WD40_rpt"/>
</dbReference>
<comment type="similarity">
    <text evidence="3">Belongs to the WD repeat PROPPIN family.</text>
</comment>
<dbReference type="SUPFAM" id="SSF50978">
    <property type="entry name" value="WD40 repeat-like"/>
    <property type="match status" value="1"/>
</dbReference>
<dbReference type="Gene3D" id="2.130.10.10">
    <property type="entry name" value="YVTN repeat-like/Quinoprotein amine dehydrogenase"/>
    <property type="match status" value="1"/>
</dbReference>
<dbReference type="Proteomes" id="UP001211065">
    <property type="component" value="Unassembled WGS sequence"/>
</dbReference>
<feature type="compositionally biased region" description="Low complexity" evidence="4">
    <location>
        <begin position="257"/>
        <end position="284"/>
    </location>
</feature>